<dbReference type="AlphaFoldDB" id="A0A0U1DMX8"/>
<protein>
    <submittedName>
        <fullName evidence="2">13e12 repeat-containing protein</fullName>
    </submittedName>
</protein>
<feature type="compositionally biased region" description="Basic and acidic residues" evidence="1">
    <location>
        <begin position="75"/>
        <end position="89"/>
    </location>
</feature>
<organism evidence="2 3">
    <name type="scientific">Mycobacterium europaeum</name>
    <dbReference type="NCBI Taxonomy" id="761804"/>
    <lineage>
        <taxon>Bacteria</taxon>
        <taxon>Bacillati</taxon>
        <taxon>Actinomycetota</taxon>
        <taxon>Actinomycetes</taxon>
        <taxon>Mycobacteriales</taxon>
        <taxon>Mycobacteriaceae</taxon>
        <taxon>Mycobacterium</taxon>
        <taxon>Mycobacterium simiae complex</taxon>
    </lineage>
</organism>
<dbReference type="EMBL" id="CTEC01000002">
    <property type="protein sequence ID" value="CQD19604.1"/>
    <property type="molecule type" value="Genomic_DNA"/>
</dbReference>
<proteinExistence type="predicted"/>
<name>A0A0U1DMX8_9MYCO</name>
<dbReference type="Proteomes" id="UP000199601">
    <property type="component" value="Unassembled WGS sequence"/>
</dbReference>
<evidence type="ECO:0000313" key="2">
    <source>
        <dbReference type="EMBL" id="CQD19604.1"/>
    </source>
</evidence>
<sequence>MLKTFWGWREEQLPDGSVIWRLPTGHSYVTTLGSALLFPSPCAPTAALPAAAADPAAQDYCAERTVMMPRRRRTRAQDRATRIATERTHNHQTRAARKLQARPTHRPR</sequence>
<feature type="compositionally biased region" description="Basic residues" evidence="1">
    <location>
        <begin position="90"/>
        <end position="108"/>
    </location>
</feature>
<accession>A0A0U1DMX8</accession>
<reference evidence="3" key="1">
    <citation type="submission" date="2015-03" db="EMBL/GenBank/DDBJ databases">
        <authorList>
            <person name="Urmite Genomes"/>
        </authorList>
    </citation>
    <scope>NUCLEOTIDE SEQUENCE [LARGE SCALE GENOMIC DNA]</scope>
    <source>
        <strain evidence="3">CSUR P1344</strain>
    </source>
</reference>
<evidence type="ECO:0000256" key="1">
    <source>
        <dbReference type="SAM" id="MobiDB-lite"/>
    </source>
</evidence>
<gene>
    <name evidence="2" type="ORF">BN000_04588</name>
</gene>
<feature type="region of interest" description="Disordered" evidence="1">
    <location>
        <begin position="71"/>
        <end position="108"/>
    </location>
</feature>
<keyword evidence="3" id="KW-1185">Reference proteome</keyword>
<evidence type="ECO:0000313" key="3">
    <source>
        <dbReference type="Proteomes" id="UP000199601"/>
    </source>
</evidence>